<evidence type="ECO:0000256" key="5">
    <source>
        <dbReference type="ARBA" id="ARBA00022597"/>
    </source>
</evidence>
<dbReference type="SUPFAM" id="SSF55804">
    <property type="entry name" value="Phoshotransferase/anion transport protein"/>
    <property type="match status" value="1"/>
</dbReference>
<dbReference type="GO" id="GO:0016301">
    <property type="term" value="F:kinase activity"/>
    <property type="evidence" value="ECO:0007669"/>
    <property type="project" value="UniProtKB-KW"/>
</dbReference>
<evidence type="ECO:0000256" key="10">
    <source>
        <dbReference type="ARBA" id="ARBA00030956"/>
    </source>
</evidence>
<evidence type="ECO:0000256" key="6">
    <source>
        <dbReference type="ARBA" id="ARBA00022679"/>
    </source>
</evidence>
<evidence type="ECO:0000256" key="7">
    <source>
        <dbReference type="ARBA" id="ARBA00022683"/>
    </source>
</evidence>
<evidence type="ECO:0000256" key="3">
    <source>
        <dbReference type="ARBA" id="ARBA00022448"/>
    </source>
</evidence>
<dbReference type="GO" id="GO:0009401">
    <property type="term" value="P:phosphoenolpyruvate-dependent sugar phosphotransferase system"/>
    <property type="evidence" value="ECO:0007669"/>
    <property type="project" value="UniProtKB-KW"/>
</dbReference>
<evidence type="ECO:0000256" key="4">
    <source>
        <dbReference type="ARBA" id="ARBA00022553"/>
    </source>
</evidence>
<evidence type="ECO:0000313" key="14">
    <source>
        <dbReference type="Proteomes" id="UP000235682"/>
    </source>
</evidence>
<dbReference type="AlphaFoldDB" id="A0A1G8LGL7"/>
<feature type="domain" description="PTS EIIA type-2" evidence="12">
    <location>
        <begin position="1"/>
        <end position="146"/>
    </location>
</feature>
<dbReference type="PROSITE" id="PS00372">
    <property type="entry name" value="PTS_EIIA_TYPE_2_HIS"/>
    <property type="match status" value="1"/>
</dbReference>
<evidence type="ECO:0000313" key="13">
    <source>
        <dbReference type="EMBL" id="PMC58550.1"/>
    </source>
</evidence>
<keyword evidence="6" id="KW-0808">Transferase</keyword>
<dbReference type="Pfam" id="PF00359">
    <property type="entry name" value="PTS_EIIA_2"/>
    <property type="match status" value="1"/>
</dbReference>
<keyword evidence="5" id="KW-0762">Sugar transport</keyword>
<keyword evidence="4" id="KW-0597">Phosphoprotein</keyword>
<keyword evidence="7" id="KW-0598">Phosphotransferase system</keyword>
<keyword evidence="3" id="KW-0813">Transport</keyword>
<keyword evidence="14" id="KW-1185">Reference proteome</keyword>
<name>A0A1G8LGL7_9LACT</name>
<accession>A0A1G8LGL7</accession>
<evidence type="ECO:0000256" key="2">
    <source>
        <dbReference type="ARBA" id="ARBA00014783"/>
    </source>
</evidence>
<organism evidence="13 14">
    <name type="scientific">Dolosicoccus paucivorans</name>
    <dbReference type="NCBI Taxonomy" id="84521"/>
    <lineage>
        <taxon>Bacteria</taxon>
        <taxon>Bacillati</taxon>
        <taxon>Bacillota</taxon>
        <taxon>Bacilli</taxon>
        <taxon>Lactobacillales</taxon>
        <taxon>Aerococcaceae</taxon>
        <taxon>Dolosicoccus</taxon>
    </lineage>
</organism>
<dbReference type="EMBL" id="PNHE01000011">
    <property type="protein sequence ID" value="PMC58550.1"/>
    <property type="molecule type" value="Genomic_DNA"/>
</dbReference>
<evidence type="ECO:0000256" key="1">
    <source>
        <dbReference type="ARBA" id="ARBA00002434"/>
    </source>
</evidence>
<dbReference type="STRING" id="84521.SAMN04487994_102010"/>
<comment type="caution">
    <text evidence="13">The sequence shown here is derived from an EMBL/GenBank/DDBJ whole genome shotgun (WGS) entry which is preliminary data.</text>
</comment>
<protein>
    <recommendedName>
        <fullName evidence="2">Mannitol-specific phosphotransferase enzyme IIA component</fullName>
    </recommendedName>
    <alternativeName>
        <fullName evidence="10">EIIA</fullName>
    </alternativeName>
    <alternativeName>
        <fullName evidence="11">EIII</fullName>
    </alternativeName>
    <alternativeName>
        <fullName evidence="9">PTS system mannitol-specific EIIA component</fullName>
    </alternativeName>
</protein>
<dbReference type="PANTHER" id="PTHR30181">
    <property type="entry name" value="MANNITOL PERMEASE IIC COMPONENT"/>
    <property type="match status" value="1"/>
</dbReference>
<reference evidence="13 14" key="1">
    <citation type="submission" date="2017-09" db="EMBL/GenBank/DDBJ databases">
        <title>Bacterial strain isolated from the female urinary microbiota.</title>
        <authorList>
            <person name="Thomas-White K."/>
            <person name="Kumar N."/>
            <person name="Forster S."/>
            <person name="Putonti C."/>
            <person name="Lawley T."/>
            <person name="Wolfe A.J."/>
        </authorList>
    </citation>
    <scope>NUCLEOTIDE SEQUENCE [LARGE SCALE GENOMIC DNA]</scope>
    <source>
        <strain evidence="13 14">UMB0852</strain>
    </source>
</reference>
<dbReference type="Gene3D" id="3.40.930.10">
    <property type="entry name" value="Mannitol-specific EII, Chain A"/>
    <property type="match status" value="1"/>
</dbReference>
<dbReference type="Proteomes" id="UP000235682">
    <property type="component" value="Unassembled WGS sequence"/>
</dbReference>
<dbReference type="OrthoDB" id="1640042at2"/>
<dbReference type="PROSITE" id="PS51094">
    <property type="entry name" value="PTS_EIIA_TYPE_2"/>
    <property type="match status" value="1"/>
</dbReference>
<proteinExistence type="predicted"/>
<dbReference type="InterPro" id="IPR050893">
    <property type="entry name" value="Sugar_PTS"/>
</dbReference>
<dbReference type="CDD" id="cd00211">
    <property type="entry name" value="PTS_IIA_fru"/>
    <property type="match status" value="1"/>
</dbReference>
<keyword evidence="8" id="KW-0418">Kinase</keyword>
<evidence type="ECO:0000259" key="12">
    <source>
        <dbReference type="PROSITE" id="PS51094"/>
    </source>
</evidence>
<sequence length="148" mass="16313">MKLQPELILLDQTFDNKWDAIRTAGQLLVDAGSVDEDYLDSMADREVVLTTHMGNFIAIPHGTDEGKEHVKKTAISVVQIPFGVDFNENPDEEEQMAMVVFGLAGVGDEHLDVLSKIAVFCSDVDNVALLANATDKQEIIRLLEEVES</sequence>
<dbReference type="RefSeq" id="WP_092085224.1">
    <property type="nucleotide sequence ID" value="NZ_FNEL01000020.1"/>
</dbReference>
<dbReference type="InterPro" id="IPR016152">
    <property type="entry name" value="PTrfase/Anion_transptr"/>
</dbReference>
<dbReference type="GO" id="GO:0090563">
    <property type="term" value="F:protein-phosphocysteine-sugar phosphotransferase activity"/>
    <property type="evidence" value="ECO:0007669"/>
    <property type="project" value="TreeGrafter"/>
</dbReference>
<dbReference type="InterPro" id="IPR002178">
    <property type="entry name" value="PTS_EIIA_type-2_dom"/>
</dbReference>
<evidence type="ECO:0000256" key="11">
    <source>
        <dbReference type="ARBA" id="ARBA00030962"/>
    </source>
</evidence>
<comment type="function">
    <text evidence="1">The phosphoenolpyruvate-dependent sugar phosphotransferase system (sugar PTS), a major carbohydrate active transport system, catalyzes the phosphorylation of incoming sugar substrates concomitantly with their translocation across the cell membrane. The enzyme II CmtAB PTS system is involved in D-mannitol transport.</text>
</comment>
<evidence type="ECO:0000256" key="8">
    <source>
        <dbReference type="ARBA" id="ARBA00022777"/>
    </source>
</evidence>
<dbReference type="GO" id="GO:0005886">
    <property type="term" value="C:plasma membrane"/>
    <property type="evidence" value="ECO:0007669"/>
    <property type="project" value="TreeGrafter"/>
</dbReference>
<dbReference type="PANTHER" id="PTHR30181:SF2">
    <property type="entry name" value="PTS SYSTEM MANNITOL-SPECIFIC EIICBA COMPONENT"/>
    <property type="match status" value="1"/>
</dbReference>
<gene>
    <name evidence="13" type="ORF">CJ205_03780</name>
</gene>
<evidence type="ECO:0000256" key="9">
    <source>
        <dbReference type="ARBA" id="ARBA00029908"/>
    </source>
</evidence>